<proteinExistence type="predicted"/>
<evidence type="ECO:0008006" key="4">
    <source>
        <dbReference type="Google" id="ProtNLM"/>
    </source>
</evidence>
<protein>
    <recommendedName>
        <fullName evidence="4">Parallel beta helix pectate lyase-like protein</fullName>
    </recommendedName>
</protein>
<evidence type="ECO:0000256" key="1">
    <source>
        <dbReference type="SAM" id="SignalP"/>
    </source>
</evidence>
<gene>
    <name evidence="2" type="ORF">V6256_13210</name>
</gene>
<feature type="signal peptide" evidence="1">
    <location>
        <begin position="1"/>
        <end position="28"/>
    </location>
</feature>
<accession>A0ABU9GTM5</accession>
<organism evidence="2 3">
    <name type="scientific">Psychromonas aquatilis</name>
    <dbReference type="NCBI Taxonomy" id="2005072"/>
    <lineage>
        <taxon>Bacteria</taxon>
        <taxon>Pseudomonadati</taxon>
        <taxon>Pseudomonadota</taxon>
        <taxon>Gammaproteobacteria</taxon>
        <taxon>Alteromonadales</taxon>
        <taxon>Psychromonadaceae</taxon>
        <taxon>Psychromonas</taxon>
    </lineage>
</organism>
<sequence>MSLTLSKTKLSFAIAIAISSLYFPFSNAATSSSGIDSSTGYAKNYKPTGDEMILNFDKVSWNTVKVDSASELTSALYNASAGDKIVIASGTYRGNFKLKTGGTQNKPIWIVGESTSNMPYLNGEDQNNGTTLAIDGEDAGGISYIYIENIKVNSARTGIAVDQADYVTIDNVEVYNVGQSAIHLRDGSEYNIVKNSYIHDTGLYNVKYGEGVYIGSDYTKWPGGSSSSEYDPAVDYAQILNNKIGPNVTAEHIDIKEGSSYAYIIGNTFDAKGMNDILNGGLSFIDFKGNYAEAAYNIGDQNNNEYFENAFEINEKSSGWGSYNDIHNNTVTFDDKYYDDSSVSVTITLPLGSGGKANNAKTNDDIKPTHWVVKNNVDTTNTVSNNTRIKEDKDKMYTGF</sequence>
<dbReference type="InterPro" id="IPR012334">
    <property type="entry name" value="Pectin_lyas_fold"/>
</dbReference>
<dbReference type="EMBL" id="JBAKAZ010000065">
    <property type="protein sequence ID" value="MEL0630569.1"/>
    <property type="molecule type" value="Genomic_DNA"/>
</dbReference>
<reference evidence="2 3" key="1">
    <citation type="submission" date="2024-02" db="EMBL/GenBank/DDBJ databases">
        <title>Bacteria isolated from the canopy kelp, Nereocystis luetkeana.</title>
        <authorList>
            <person name="Pfister C.A."/>
            <person name="Younker I.T."/>
            <person name="Light S.H."/>
        </authorList>
    </citation>
    <scope>NUCLEOTIDE SEQUENCE [LARGE SCALE GENOMIC DNA]</scope>
    <source>
        <strain evidence="2 3">TI.1.05</strain>
    </source>
</reference>
<comment type="caution">
    <text evidence="2">The sequence shown here is derived from an EMBL/GenBank/DDBJ whole genome shotgun (WGS) entry which is preliminary data.</text>
</comment>
<name>A0ABU9GTM5_9GAMM</name>
<dbReference type="InterPro" id="IPR011050">
    <property type="entry name" value="Pectin_lyase_fold/virulence"/>
</dbReference>
<dbReference type="Proteomes" id="UP001369082">
    <property type="component" value="Unassembled WGS sequence"/>
</dbReference>
<dbReference type="InterPro" id="IPR006626">
    <property type="entry name" value="PbH1"/>
</dbReference>
<evidence type="ECO:0000313" key="2">
    <source>
        <dbReference type="EMBL" id="MEL0630569.1"/>
    </source>
</evidence>
<dbReference type="SMART" id="SM00710">
    <property type="entry name" value="PbH1"/>
    <property type="match status" value="4"/>
</dbReference>
<evidence type="ECO:0000313" key="3">
    <source>
        <dbReference type="Proteomes" id="UP001369082"/>
    </source>
</evidence>
<keyword evidence="3" id="KW-1185">Reference proteome</keyword>
<dbReference type="SUPFAM" id="SSF51126">
    <property type="entry name" value="Pectin lyase-like"/>
    <property type="match status" value="1"/>
</dbReference>
<dbReference type="Gene3D" id="2.160.20.10">
    <property type="entry name" value="Single-stranded right-handed beta-helix, Pectin lyase-like"/>
    <property type="match status" value="1"/>
</dbReference>
<keyword evidence="1" id="KW-0732">Signal</keyword>
<feature type="chain" id="PRO_5045569960" description="Parallel beta helix pectate lyase-like protein" evidence="1">
    <location>
        <begin position="29"/>
        <end position="400"/>
    </location>
</feature>
<dbReference type="RefSeq" id="WP_341598696.1">
    <property type="nucleotide sequence ID" value="NZ_JBAKAZ010000065.1"/>
</dbReference>